<dbReference type="RefSeq" id="WP_280649574.1">
    <property type="nucleotide sequence ID" value="NZ_JANQDL010000120.1"/>
</dbReference>
<dbReference type="EMBL" id="JANQDL010000120">
    <property type="protein sequence ID" value="MDH6065684.1"/>
    <property type="molecule type" value="Genomic_DNA"/>
</dbReference>
<comment type="caution">
    <text evidence="1">The sequence shown here is derived from an EMBL/GenBank/DDBJ whole genome shotgun (WGS) entry which is preliminary data.</text>
</comment>
<protein>
    <recommendedName>
        <fullName evidence="3">Lipoprotein</fullName>
    </recommendedName>
</protein>
<evidence type="ECO:0008006" key="3">
    <source>
        <dbReference type="Google" id="ProtNLM"/>
    </source>
</evidence>
<evidence type="ECO:0000313" key="1">
    <source>
        <dbReference type="EMBL" id="MDH6065684.1"/>
    </source>
</evidence>
<sequence length="149" mass="17301">MRKLIWFPIMGTVLIGCAEKLTISNSSQNYIQMEPEELESLASIQVAQTANQIDEKTAFNLVWQLPLVQRKAREIQRLSKGTIRVAAIVYAYPVANDPYYKVRVFEGEPKHDNTIYWFRVLNTGEVIEVLDVIDNKYITLEEWRVQLKP</sequence>
<dbReference type="PROSITE" id="PS51257">
    <property type="entry name" value="PROKAR_LIPOPROTEIN"/>
    <property type="match status" value="1"/>
</dbReference>
<organism evidence="1 2">
    <name type="scientific">Umezakia ovalisporum FSS-62</name>
    <dbReference type="NCBI Taxonomy" id="2971776"/>
    <lineage>
        <taxon>Bacteria</taxon>
        <taxon>Bacillati</taxon>
        <taxon>Cyanobacteriota</taxon>
        <taxon>Cyanophyceae</taxon>
        <taxon>Nostocales</taxon>
        <taxon>Nodulariaceae</taxon>
        <taxon>Umezakia</taxon>
    </lineage>
</organism>
<gene>
    <name evidence="1" type="ORF">NWP23_18405</name>
</gene>
<dbReference type="GeneID" id="83684016"/>
<evidence type="ECO:0000313" key="2">
    <source>
        <dbReference type="Proteomes" id="UP001159370"/>
    </source>
</evidence>
<reference evidence="1 2" key="1">
    <citation type="journal article" date="2023" name="J. Phycol.">
        <title>Chrysosporum ovalisporum is synonymous with the true-branching cyanobacterium Umezakia natans (Nostocales/Aphanizomenonaceae).</title>
        <authorList>
            <person name="McGregor G.B."/>
            <person name="Sendall B.C."/>
            <person name="Niiyama Y."/>
            <person name="Tuji A."/>
            <person name="Willis A."/>
        </authorList>
    </citation>
    <scope>NUCLEOTIDE SEQUENCE [LARGE SCALE GENOMIC DNA]</scope>
    <source>
        <strain evidence="1 2">FSS-62</strain>
    </source>
</reference>
<name>A0AA43KG66_9CYAN</name>
<accession>A0AA43KG66</accession>
<dbReference type="Proteomes" id="UP001159370">
    <property type="component" value="Unassembled WGS sequence"/>
</dbReference>
<dbReference type="AlphaFoldDB" id="A0AA43KG66"/>
<proteinExistence type="predicted"/>